<proteinExistence type="predicted"/>
<dbReference type="InterPro" id="IPR052931">
    <property type="entry name" value="Prophage_regulatory_activator"/>
</dbReference>
<name>A0A2J4Y1G4_9ENTR</name>
<evidence type="ECO:0000313" key="2">
    <source>
        <dbReference type="Proteomes" id="UP000234661"/>
    </source>
</evidence>
<dbReference type="RefSeq" id="WP_071830629.1">
    <property type="nucleotide sequence ID" value="NZ_CABHEL010000031.1"/>
</dbReference>
<organism evidence="1 2">
    <name type="scientific">Klebsiella michiganensis</name>
    <dbReference type="NCBI Taxonomy" id="1134687"/>
    <lineage>
        <taxon>Bacteria</taxon>
        <taxon>Pseudomonadati</taxon>
        <taxon>Pseudomonadota</taxon>
        <taxon>Gammaproteobacteria</taxon>
        <taxon>Enterobacterales</taxon>
        <taxon>Enterobacteriaceae</taxon>
        <taxon>Klebsiella/Raoultella group</taxon>
        <taxon>Klebsiella</taxon>
    </lineage>
</organism>
<reference evidence="1 2" key="2">
    <citation type="submission" date="2018-01" db="EMBL/GenBank/DDBJ databases">
        <title>Genomic study of Klebsiella pneumoniae.</title>
        <authorList>
            <person name="Yang Y."/>
            <person name="Bicalho R."/>
        </authorList>
    </citation>
    <scope>NUCLEOTIDE SEQUENCE [LARGE SCALE GENOMIC DNA]</scope>
    <source>
        <strain evidence="1 2">A2</strain>
    </source>
</reference>
<dbReference type="PANTHER" id="PTHR36154">
    <property type="entry name" value="DNA-BINDING TRANSCRIPTIONAL ACTIVATOR ALPA"/>
    <property type="match status" value="1"/>
</dbReference>
<dbReference type="Proteomes" id="UP000234661">
    <property type="component" value="Unassembled WGS sequence"/>
</dbReference>
<accession>A0A2J4Y1G4</accession>
<dbReference type="Gene3D" id="1.10.238.160">
    <property type="match status" value="1"/>
</dbReference>
<dbReference type="Pfam" id="PF05930">
    <property type="entry name" value="Phage_AlpA"/>
    <property type="match status" value="1"/>
</dbReference>
<dbReference type="InterPro" id="IPR010260">
    <property type="entry name" value="AlpA"/>
</dbReference>
<gene>
    <name evidence="1" type="ORF">CWM85_37135</name>
</gene>
<reference evidence="1 2" key="1">
    <citation type="submission" date="2017-11" db="EMBL/GenBank/DDBJ databases">
        <authorList>
            <person name="Han C.G."/>
        </authorList>
    </citation>
    <scope>NUCLEOTIDE SEQUENCE [LARGE SCALE GENOMIC DNA]</scope>
    <source>
        <strain evidence="1 2">A2</strain>
    </source>
</reference>
<comment type="caution">
    <text evidence="1">The sequence shown here is derived from an EMBL/GenBank/DDBJ whole genome shotgun (WGS) entry which is preliminary data.</text>
</comment>
<sequence>MSHSPQTSLTVNYVNPVKILRIKDVMKKLGIARATIYDWLNTKSPRYDPTFPRQRRLGAKSVGWLESELDDWLNNRPSSI</sequence>
<protein>
    <submittedName>
        <fullName evidence="1">AlpA family transcriptional regulator</fullName>
    </submittedName>
</protein>
<evidence type="ECO:0000313" key="1">
    <source>
        <dbReference type="EMBL" id="PLM44557.1"/>
    </source>
</evidence>
<dbReference type="PANTHER" id="PTHR36154:SF1">
    <property type="entry name" value="DNA-BINDING TRANSCRIPTIONAL ACTIVATOR ALPA"/>
    <property type="match status" value="1"/>
</dbReference>
<dbReference type="AlphaFoldDB" id="A0A2J4Y1G4"/>
<dbReference type="EMBL" id="PIET01002109">
    <property type="protein sequence ID" value="PLM44557.1"/>
    <property type="molecule type" value="Genomic_DNA"/>
</dbReference>